<evidence type="ECO:0000313" key="1">
    <source>
        <dbReference type="EMBL" id="SHN35122.1"/>
    </source>
</evidence>
<evidence type="ECO:0000313" key="2">
    <source>
        <dbReference type="Proteomes" id="UP000184513"/>
    </source>
</evidence>
<name>A0A1M7QUI9_9BACT</name>
<reference evidence="1 2" key="1">
    <citation type="submission" date="2016-11" db="EMBL/GenBank/DDBJ databases">
        <authorList>
            <person name="Jaros S."/>
            <person name="Januszkiewicz K."/>
            <person name="Wedrychowicz H."/>
        </authorList>
    </citation>
    <scope>NUCLEOTIDE SEQUENCE [LARGE SCALE GENOMIC DNA]</scope>
    <source>
        <strain evidence="1 2">CGMCC 1.6102</strain>
    </source>
</reference>
<dbReference type="EMBL" id="FRCY01000025">
    <property type="protein sequence ID" value="SHN35122.1"/>
    <property type="molecule type" value="Genomic_DNA"/>
</dbReference>
<proteinExistence type="predicted"/>
<keyword evidence="2" id="KW-1185">Reference proteome</keyword>
<gene>
    <name evidence="1" type="ORF">SAMN04488057_1255</name>
</gene>
<accession>A0A1M7QUI9</accession>
<dbReference type="AlphaFoldDB" id="A0A1M7QUI9"/>
<sequence>MFFKAWQNSRSSIVYILPVIRNSGLASDWVKFYARKGSKERVYAQKIATPWYSKWKVNIILVASLKVD</sequence>
<dbReference type="Proteomes" id="UP000184513">
    <property type="component" value="Unassembled WGS sequence"/>
</dbReference>
<organism evidence="1 2">
    <name type="scientific">Cyclobacterium lianum</name>
    <dbReference type="NCBI Taxonomy" id="388280"/>
    <lineage>
        <taxon>Bacteria</taxon>
        <taxon>Pseudomonadati</taxon>
        <taxon>Bacteroidota</taxon>
        <taxon>Cytophagia</taxon>
        <taxon>Cytophagales</taxon>
        <taxon>Cyclobacteriaceae</taxon>
        <taxon>Cyclobacterium</taxon>
    </lineage>
</organism>
<dbReference type="STRING" id="388280.SAMN04488057_1255"/>
<protein>
    <submittedName>
        <fullName evidence="1">Uncharacterized protein</fullName>
    </submittedName>
</protein>